<organism evidence="2 3">
    <name type="scientific">Stylosanthes scabra</name>
    <dbReference type="NCBI Taxonomy" id="79078"/>
    <lineage>
        <taxon>Eukaryota</taxon>
        <taxon>Viridiplantae</taxon>
        <taxon>Streptophyta</taxon>
        <taxon>Embryophyta</taxon>
        <taxon>Tracheophyta</taxon>
        <taxon>Spermatophyta</taxon>
        <taxon>Magnoliopsida</taxon>
        <taxon>eudicotyledons</taxon>
        <taxon>Gunneridae</taxon>
        <taxon>Pentapetalae</taxon>
        <taxon>rosids</taxon>
        <taxon>fabids</taxon>
        <taxon>Fabales</taxon>
        <taxon>Fabaceae</taxon>
        <taxon>Papilionoideae</taxon>
        <taxon>50 kb inversion clade</taxon>
        <taxon>dalbergioids sensu lato</taxon>
        <taxon>Dalbergieae</taxon>
        <taxon>Pterocarpus clade</taxon>
        <taxon>Stylosanthes</taxon>
    </lineage>
</organism>
<evidence type="ECO:0000313" key="3">
    <source>
        <dbReference type="Proteomes" id="UP001341840"/>
    </source>
</evidence>
<protein>
    <submittedName>
        <fullName evidence="2">Uncharacterized protein</fullName>
    </submittedName>
</protein>
<dbReference type="EMBL" id="JASCZI010211617">
    <property type="protein sequence ID" value="MED6195165.1"/>
    <property type="molecule type" value="Genomic_DNA"/>
</dbReference>
<evidence type="ECO:0000313" key="2">
    <source>
        <dbReference type="EMBL" id="MED6195165.1"/>
    </source>
</evidence>
<dbReference type="Proteomes" id="UP001341840">
    <property type="component" value="Unassembled WGS sequence"/>
</dbReference>
<gene>
    <name evidence="2" type="ORF">PIB30_035380</name>
</gene>
<keyword evidence="1" id="KW-0472">Membrane</keyword>
<accession>A0ABU6XAT2</accession>
<keyword evidence="1" id="KW-0812">Transmembrane</keyword>
<evidence type="ECO:0000256" key="1">
    <source>
        <dbReference type="SAM" id="Phobius"/>
    </source>
</evidence>
<keyword evidence="1" id="KW-1133">Transmembrane helix</keyword>
<proteinExistence type="predicted"/>
<name>A0ABU6XAT2_9FABA</name>
<reference evidence="2 3" key="1">
    <citation type="journal article" date="2023" name="Plants (Basel)">
        <title>Bridging the Gap: Combining Genomics and Transcriptomics Approaches to Understand Stylosanthes scabra, an Orphan Legume from the Brazilian Caatinga.</title>
        <authorList>
            <person name="Ferreira-Neto J.R.C."/>
            <person name="da Silva M.D."/>
            <person name="Binneck E."/>
            <person name="de Melo N.F."/>
            <person name="da Silva R.H."/>
            <person name="de Melo A.L.T.M."/>
            <person name="Pandolfi V."/>
            <person name="Bustamante F.O."/>
            <person name="Brasileiro-Vidal A.C."/>
            <person name="Benko-Iseppon A.M."/>
        </authorList>
    </citation>
    <scope>NUCLEOTIDE SEQUENCE [LARGE SCALE GENOMIC DNA]</scope>
    <source>
        <tissue evidence="2">Leaves</tissue>
    </source>
</reference>
<sequence>RNTNMESYRSSDMMGAVQPVDVRIYSPLTAMLLFLVGVTLQFFSPGATSYTHPL</sequence>
<comment type="caution">
    <text evidence="2">The sequence shown here is derived from an EMBL/GenBank/DDBJ whole genome shotgun (WGS) entry which is preliminary data.</text>
</comment>
<keyword evidence="3" id="KW-1185">Reference proteome</keyword>
<feature type="non-terminal residue" evidence="2">
    <location>
        <position position="1"/>
    </location>
</feature>
<feature type="transmembrane region" description="Helical" evidence="1">
    <location>
        <begin position="24"/>
        <end position="43"/>
    </location>
</feature>